<dbReference type="InterPro" id="IPR011990">
    <property type="entry name" value="TPR-like_helical_dom_sf"/>
</dbReference>
<dbReference type="Gene3D" id="1.25.40.10">
    <property type="entry name" value="Tetratricopeptide repeat domain"/>
    <property type="match status" value="1"/>
</dbReference>
<dbReference type="KEGG" id="ajp:AMJAP_1221"/>
<feature type="repeat" description="TPR" evidence="1">
    <location>
        <begin position="89"/>
        <end position="122"/>
    </location>
</feature>
<name>A0A7R6SS31_9GAMM</name>
<dbReference type="OrthoDB" id="5614121at2"/>
<protein>
    <recommendedName>
        <fullName evidence="3">Surface lipoprotein assembly modifier C-terminal domain-containing protein</fullName>
    </recommendedName>
</protein>
<accession>A0A7R6SS31</accession>
<gene>
    <name evidence="4" type="ORF">AMJAP_1221</name>
</gene>
<sequence>MRKLSGVLLLTAFFSTNSYAVASGADLIKELLDAGRYSEAYALAMTYLSGSEGDPEFDFQYGVAAIDSGNASEGVFALERVAFTDPDNPLVRLELARGYYLLNQFEKAKQLFEQVLQLSPPKNVQIRITKYLQLIERNSFPITKIAGFVEIWRGFDSNINSAPESQTDLVTLSEDALGRGDQFNRIHLKGSIDHQYQTDRKLDFSLSGNFRYYDTESEQDYSTVSINGGHTWTDQKERYRLGGVMQKYMRDGQSYRDLLGINASWTYLPNNDSQLRLSTGVSSLDYVDSSWKDATQYHLQGNYFLAVEGNWQPVWFAGLFVGEETPDTAGILADSQVDRFFWGSNVGVQLRPGSGLILTPVITYQSSRYKGEDWLYAVKRQDDFAMLNINLEWALDNNWDLLANLSSNHADSNIELYEYDRQQAMLGLRYSFK</sequence>
<feature type="signal peptide" evidence="2">
    <location>
        <begin position="1"/>
        <end position="20"/>
    </location>
</feature>
<evidence type="ECO:0000313" key="4">
    <source>
        <dbReference type="EMBL" id="BBB25816.1"/>
    </source>
</evidence>
<evidence type="ECO:0000259" key="3">
    <source>
        <dbReference type="Pfam" id="PF04575"/>
    </source>
</evidence>
<feature type="domain" description="Surface lipoprotein assembly modifier C-terminal" evidence="3">
    <location>
        <begin position="155"/>
        <end position="432"/>
    </location>
</feature>
<dbReference type="EMBL" id="AP014545">
    <property type="protein sequence ID" value="BBB25816.1"/>
    <property type="molecule type" value="Genomic_DNA"/>
</dbReference>
<keyword evidence="1" id="KW-0802">TPR repeat</keyword>
<dbReference type="RefSeq" id="WP_019621415.1">
    <property type="nucleotide sequence ID" value="NZ_AP014545.1"/>
</dbReference>
<dbReference type="Pfam" id="PF14559">
    <property type="entry name" value="TPR_19"/>
    <property type="match status" value="1"/>
</dbReference>
<reference evidence="4 5" key="1">
    <citation type="journal article" date="2008" name="Int. J. Syst. Evol. Microbiol.">
        <title>Amphritea japonica sp. nov. and Amphritea balenae sp. nov., isolated from the sediment adjacent to sperm whale carcasses off Kagoshima, Japan.</title>
        <authorList>
            <person name="Miyazaki M."/>
            <person name="Nogi Y."/>
            <person name="Fujiwara Y."/>
            <person name="Kawato M."/>
            <person name="Nagahama T."/>
            <person name="Kubokawa K."/>
            <person name="Horikoshi K."/>
        </authorList>
    </citation>
    <scope>NUCLEOTIDE SEQUENCE [LARGE SCALE GENOMIC DNA]</scope>
    <source>
        <strain evidence="4 5">ATCC BAA-1530</strain>
    </source>
</reference>
<dbReference type="Pfam" id="PF04575">
    <property type="entry name" value="SlipAM"/>
    <property type="match status" value="1"/>
</dbReference>
<keyword evidence="5" id="KW-1185">Reference proteome</keyword>
<proteinExistence type="predicted"/>
<dbReference type="InterPro" id="IPR007655">
    <property type="entry name" value="Slam_C"/>
</dbReference>
<dbReference type="PROSITE" id="PS50005">
    <property type="entry name" value="TPR"/>
    <property type="match status" value="1"/>
</dbReference>
<dbReference type="InterPro" id="IPR019734">
    <property type="entry name" value="TPR_rpt"/>
</dbReference>
<dbReference type="SUPFAM" id="SSF56935">
    <property type="entry name" value="Porins"/>
    <property type="match status" value="1"/>
</dbReference>
<dbReference type="AlphaFoldDB" id="A0A7R6SS31"/>
<evidence type="ECO:0000256" key="2">
    <source>
        <dbReference type="SAM" id="SignalP"/>
    </source>
</evidence>
<evidence type="ECO:0000256" key="1">
    <source>
        <dbReference type="PROSITE-ProRule" id="PRU00339"/>
    </source>
</evidence>
<dbReference type="Proteomes" id="UP000595663">
    <property type="component" value="Chromosome"/>
</dbReference>
<dbReference type="SUPFAM" id="SSF48452">
    <property type="entry name" value="TPR-like"/>
    <property type="match status" value="1"/>
</dbReference>
<keyword evidence="2" id="KW-0732">Signal</keyword>
<evidence type="ECO:0000313" key="5">
    <source>
        <dbReference type="Proteomes" id="UP000595663"/>
    </source>
</evidence>
<feature type="chain" id="PRO_5033014690" description="Surface lipoprotein assembly modifier C-terminal domain-containing protein" evidence="2">
    <location>
        <begin position="21"/>
        <end position="433"/>
    </location>
</feature>
<organism evidence="4 5">
    <name type="scientific">Amphritea japonica ATCC BAA-1530</name>
    <dbReference type="NCBI Taxonomy" id="1278309"/>
    <lineage>
        <taxon>Bacteria</taxon>
        <taxon>Pseudomonadati</taxon>
        <taxon>Pseudomonadota</taxon>
        <taxon>Gammaproteobacteria</taxon>
        <taxon>Oceanospirillales</taxon>
        <taxon>Oceanospirillaceae</taxon>
        <taxon>Amphritea</taxon>
    </lineage>
</organism>